<accession>A0ABY7QSD0</accession>
<proteinExistence type="predicted"/>
<dbReference type="Proteomes" id="UP001210339">
    <property type="component" value="Chromosome"/>
</dbReference>
<name>A0ABY7QSD0_9FIRM</name>
<evidence type="ECO:0000313" key="2">
    <source>
        <dbReference type="Proteomes" id="UP001210339"/>
    </source>
</evidence>
<gene>
    <name evidence="1" type="ORF">O6R05_06785</name>
</gene>
<protein>
    <submittedName>
        <fullName evidence="1">Glutathionylspermidine synthase</fullName>
    </submittedName>
</protein>
<keyword evidence="2" id="KW-1185">Reference proteome</keyword>
<dbReference type="Gene3D" id="3.30.1490.270">
    <property type="match status" value="1"/>
</dbReference>
<sequence length="439" mass="50803">MFNKHYATEYIELIRRDPKLYYDDYLKLKDDVAHSNAIYKDKPVPVTYQGLFYDAADRKALDDISKRLMDLTKKVVNAYLEDSEYRKLFGFSPQLEALILHDPGYDIDVPMARYDIFYNGGENYKFIEFNTDGSSAMNKDNTVGDLLLETKGMKAFGERYTLENVDLFTPWIQASTSIYESRYHRKPNIAIVDFLDIGATYEFKKFKWLFEAAGYTCDIFDIRDLTYKDGKLMGGDYVIDMVYRRVVTAEYMKVYDTLADFTQAYLDNAFMMIGSFRSQIMHTKLIFHILHHPMTMALLSDEEQHFVKAHIPFTDHLNEATLGNVLEDKDRWIIKPIDDYAGHGVYAGKSFTQKEWEDLVRDAATRPSIYQEYYAMDPLPFVEFNDDGELEVHGFSAVMGLFIYNGTFIAPYTRIGYDATVGGADKHYVAPNILIQPKA</sequence>
<dbReference type="EMBL" id="CP115667">
    <property type="protein sequence ID" value="WBW49702.1"/>
    <property type="molecule type" value="Genomic_DNA"/>
</dbReference>
<organism evidence="1 2">
    <name type="scientific">Peptoniphilus equinus</name>
    <dbReference type="NCBI Taxonomy" id="3016343"/>
    <lineage>
        <taxon>Bacteria</taxon>
        <taxon>Bacillati</taxon>
        <taxon>Bacillota</taxon>
        <taxon>Tissierellia</taxon>
        <taxon>Tissierellales</taxon>
        <taxon>Peptoniphilaceae</taxon>
        <taxon>Peptoniphilus</taxon>
    </lineage>
</organism>
<dbReference type="RefSeq" id="WP_271191233.1">
    <property type="nucleotide sequence ID" value="NZ_CP115667.1"/>
</dbReference>
<dbReference type="SUPFAM" id="SSF56059">
    <property type="entry name" value="Glutathione synthetase ATP-binding domain-like"/>
    <property type="match status" value="1"/>
</dbReference>
<reference evidence="1 2" key="1">
    <citation type="submission" date="2023-01" db="EMBL/GenBank/DDBJ databases">
        <authorList>
            <person name="Lee S.H."/>
            <person name="Jung H.S."/>
            <person name="Yun J.U."/>
        </authorList>
    </citation>
    <scope>NUCLEOTIDE SEQUENCE [LARGE SCALE GENOMIC DNA]</scope>
    <source>
        <strain evidence="1 2">CBA3646</strain>
    </source>
</reference>
<evidence type="ECO:0000313" key="1">
    <source>
        <dbReference type="EMBL" id="WBW49702.1"/>
    </source>
</evidence>